<dbReference type="Proteomes" id="UP001199659">
    <property type="component" value="Chromosome"/>
</dbReference>
<reference evidence="1 2" key="1">
    <citation type="journal article" date="2022" name="Int. J. Syst. Evol. Microbiol.">
        <title>Pseudocitrobacter corydidari sp. nov., isolated from the Asian emerald cockroach Corydidarum magnifica.</title>
        <authorList>
            <person name="Guzman J."/>
            <person name="Poehlein A."/>
            <person name="Glaeser S.P."/>
            <person name="Schwengers O."/>
            <person name="Blom J."/>
            <person name="Hollensteiner J."/>
            <person name="Kampfer P."/>
            <person name="Vilcinskas A."/>
        </authorList>
    </citation>
    <scope>NUCLEOTIDE SEQUENCE [LARGE SCALE GENOMIC DNA]</scope>
    <source>
        <strain evidence="1">G163CM</strain>
    </source>
</reference>
<name>A0ABY3S8K2_9ENTR</name>
<proteinExistence type="predicted"/>
<keyword evidence="2" id="KW-1185">Reference proteome</keyword>
<dbReference type="EMBL" id="CP087880">
    <property type="protein sequence ID" value="UGS42765.1"/>
    <property type="molecule type" value="Genomic_DNA"/>
</dbReference>
<accession>A0ABY3S8K2</accession>
<evidence type="ECO:0000313" key="2">
    <source>
        <dbReference type="Proteomes" id="UP001199659"/>
    </source>
</evidence>
<sequence length="94" mass="10797">MPLVLPRDTHFLHPLESVVFHFWHPEKSISQILIRLNGQWREPRDLEPYAGNLAWQSGRCSVGSVNTRASRRSNISPVSVYCSLVICYVLPPIR</sequence>
<protein>
    <submittedName>
        <fullName evidence="1">Uncharacterized protein</fullName>
    </submittedName>
</protein>
<gene>
    <name evidence="1" type="ORF">G163CM_35250</name>
</gene>
<organism evidence="1 2">
    <name type="scientific">Pseudocitrobacter corydidari</name>
    <dbReference type="NCBI Taxonomy" id="2891570"/>
    <lineage>
        <taxon>Bacteria</taxon>
        <taxon>Pseudomonadati</taxon>
        <taxon>Pseudomonadota</taxon>
        <taxon>Gammaproteobacteria</taxon>
        <taxon>Enterobacterales</taxon>
        <taxon>Enterobacteriaceae</taxon>
        <taxon>Pseudocitrobacter</taxon>
    </lineage>
</organism>
<evidence type="ECO:0000313" key="1">
    <source>
        <dbReference type="EMBL" id="UGS42765.1"/>
    </source>
</evidence>